<dbReference type="GO" id="GO:0009626">
    <property type="term" value="P:plant-type hypersensitive response"/>
    <property type="evidence" value="ECO:0007669"/>
    <property type="project" value="UniProtKB-KW"/>
</dbReference>
<evidence type="ECO:0000259" key="11">
    <source>
        <dbReference type="Pfam" id="PF00931"/>
    </source>
</evidence>
<dbReference type="Pfam" id="PF00931">
    <property type="entry name" value="NB-ARC"/>
    <property type="match status" value="1"/>
</dbReference>
<evidence type="ECO:0000256" key="5">
    <source>
        <dbReference type="ARBA" id="ARBA00022614"/>
    </source>
</evidence>
<evidence type="ECO:0000256" key="2">
    <source>
        <dbReference type="ARBA" id="ARBA00004496"/>
    </source>
</evidence>
<evidence type="ECO:0000313" key="14">
    <source>
        <dbReference type="EMBL" id="CAI9107957.1"/>
    </source>
</evidence>
<dbReference type="Pfam" id="PF23559">
    <property type="entry name" value="WHD_DRP"/>
    <property type="match status" value="1"/>
</dbReference>
<dbReference type="InterPro" id="IPR002182">
    <property type="entry name" value="NB-ARC"/>
</dbReference>
<dbReference type="FunFam" id="1.10.10.10:FF:000322">
    <property type="entry name" value="Probable disease resistance protein At1g63360"/>
    <property type="match status" value="1"/>
</dbReference>
<reference evidence="14" key="1">
    <citation type="submission" date="2023-03" db="EMBL/GenBank/DDBJ databases">
        <authorList>
            <person name="Julca I."/>
        </authorList>
    </citation>
    <scope>NUCLEOTIDE SEQUENCE</scope>
</reference>
<dbReference type="Proteomes" id="UP001161247">
    <property type="component" value="Chromosome 5"/>
</dbReference>
<keyword evidence="6" id="KW-0381">Hypersensitive response</keyword>
<dbReference type="FunFam" id="3.40.50.300:FF:001091">
    <property type="entry name" value="Probable disease resistance protein At1g61300"/>
    <property type="match status" value="1"/>
</dbReference>
<dbReference type="Gene3D" id="3.40.50.300">
    <property type="entry name" value="P-loop containing nucleotide triphosphate hydrolases"/>
    <property type="match status" value="1"/>
</dbReference>
<dbReference type="InterPro" id="IPR042197">
    <property type="entry name" value="Apaf_helical"/>
</dbReference>
<keyword evidence="7" id="KW-0677">Repeat</keyword>
<name>A0AAV1DMF5_OLDCO</name>
<evidence type="ECO:0000256" key="7">
    <source>
        <dbReference type="ARBA" id="ARBA00022737"/>
    </source>
</evidence>
<feature type="domain" description="Disease resistance protein winged helix" evidence="13">
    <location>
        <begin position="624"/>
        <end position="693"/>
    </location>
</feature>
<keyword evidence="8" id="KW-0547">Nucleotide-binding</keyword>
<evidence type="ECO:0000256" key="9">
    <source>
        <dbReference type="ARBA" id="ARBA00022821"/>
    </source>
</evidence>
<dbReference type="GO" id="GO:0051607">
    <property type="term" value="P:defense response to virus"/>
    <property type="evidence" value="ECO:0007669"/>
    <property type="project" value="UniProtKB-ARBA"/>
</dbReference>
<sequence length="1057" mass="120591">MAQSSSRVVTCINYALHDTELRANRTPSLANDLKKHNICLRNLKAFVVVSARRWDKDARGLESLLARIEDVVSRYAQKIHRPFDASTASISMPWLRVIFNEILCLEEEIDNEKWFAALSDHTCRPSPAASLTATEILEITDFVLGNLFDFPTIFSSQTSHLATLMRAMEALGLQMTCLKNFLLFASAETRVENGHIKDLLIYFEDVAIKAAGLFINSPHDAFDEKWCQHMEFKCSILLEKIKPVDPQVLHTYTEALSSLKPSSHLNPQVCQDFLDCLISNLWDILRIDVVHLDSMMDQQKALYEGLKLLRSIVKQQQVAENIDDKIKEQIGDLLKSLLEEIEESHHHNQELRALWNRILEIPEITDDIVGFHGDAASIVDKITGEGNQLIVINIWGMAGAGKTTLASKVYNDPSVRKHFDVLAWGLVSPVMEEVRLLTELLNRIDPSCNVPVDVADLKAKVHACLKDKRYLIVLDDVWTKETWKELESVFPQDGMGSRILVTSRQRYVIDFRFLSFEDPPSIFPLTNEDSLELLQRKLFPGKDWPPPLLELGKEIAKYCKGLPLAIITVAGLLANSEQENWKEIVDGLNSGATAIPELTINAWELSYQHLPAYLKPCFLYFGAFPRKQEVSVKRLIHLWIAEGFVQKAGFETTEDAAKQYLQELIKRNLVMAAKKRSIYRVKTVRINDLAHNFCLRKAKTENFVYLLRGNDQLSDYEEPPYLRRLCIHDDNNKLGCRPHRLATSSFIPIFKLLKVLDLEEIDLGYVVPSEIGLFVLLRYLSVRGNIEIIPTWIGNLSNLESLVVHLGREQSMVLLPPTLWNLEKLKWVCINGGGGILPIENLDGSPGLFELETASGVVIYSGASMRSQLRRFRNIRRLRCDLSQLFVENQKLDKIEIPEFLELLMSLHLWRSDVATMNPAVSDMCFPSYLENLTLSRLALPWEKISPIIRLQHLRVLKLLDSCFVGDTWHLKEYSFNSLEYLKLSRLDIVRWTCDTGRFSGPLKNLVLEHCSNLVELPTVYLWQRRLSLQVIDIISCSDILKGVAKRVGRYCKVQAV</sequence>
<dbReference type="PANTHER" id="PTHR23155">
    <property type="entry name" value="DISEASE RESISTANCE PROTEIN RP"/>
    <property type="match status" value="1"/>
</dbReference>
<keyword evidence="4" id="KW-0963">Cytoplasm</keyword>
<keyword evidence="10" id="KW-0067">ATP-binding</keyword>
<dbReference type="InterPro" id="IPR021929">
    <property type="entry name" value="R1A-like_N"/>
</dbReference>
<dbReference type="EMBL" id="OX459122">
    <property type="protein sequence ID" value="CAI9107957.1"/>
    <property type="molecule type" value="Genomic_DNA"/>
</dbReference>
<feature type="domain" description="Late blight resistance protein R1A-like N-terminal" evidence="12">
    <location>
        <begin position="128"/>
        <end position="314"/>
    </location>
</feature>
<dbReference type="InterPro" id="IPR036388">
    <property type="entry name" value="WH-like_DNA-bd_sf"/>
</dbReference>
<organism evidence="14 15">
    <name type="scientific">Oldenlandia corymbosa var. corymbosa</name>
    <dbReference type="NCBI Taxonomy" id="529605"/>
    <lineage>
        <taxon>Eukaryota</taxon>
        <taxon>Viridiplantae</taxon>
        <taxon>Streptophyta</taxon>
        <taxon>Embryophyta</taxon>
        <taxon>Tracheophyta</taxon>
        <taxon>Spermatophyta</taxon>
        <taxon>Magnoliopsida</taxon>
        <taxon>eudicotyledons</taxon>
        <taxon>Gunneridae</taxon>
        <taxon>Pentapetalae</taxon>
        <taxon>asterids</taxon>
        <taxon>lamiids</taxon>
        <taxon>Gentianales</taxon>
        <taxon>Rubiaceae</taxon>
        <taxon>Rubioideae</taxon>
        <taxon>Spermacoceae</taxon>
        <taxon>Hedyotis-Oldenlandia complex</taxon>
        <taxon>Oldenlandia</taxon>
    </lineage>
</organism>
<comment type="similarity">
    <text evidence="3">Belongs to the disease resistance NB-LRR family.</text>
</comment>
<dbReference type="SUPFAM" id="SSF52058">
    <property type="entry name" value="L domain-like"/>
    <property type="match status" value="1"/>
</dbReference>
<dbReference type="GO" id="GO:0005524">
    <property type="term" value="F:ATP binding"/>
    <property type="evidence" value="ECO:0007669"/>
    <property type="project" value="UniProtKB-KW"/>
</dbReference>
<keyword evidence="15" id="KW-1185">Reference proteome</keyword>
<dbReference type="Gene3D" id="1.10.8.430">
    <property type="entry name" value="Helical domain of apoptotic protease-activating factors"/>
    <property type="match status" value="1"/>
</dbReference>
<evidence type="ECO:0000256" key="4">
    <source>
        <dbReference type="ARBA" id="ARBA00022490"/>
    </source>
</evidence>
<evidence type="ECO:0000256" key="6">
    <source>
        <dbReference type="ARBA" id="ARBA00022667"/>
    </source>
</evidence>
<dbReference type="Pfam" id="PF12061">
    <property type="entry name" value="NB-LRR"/>
    <property type="match status" value="1"/>
</dbReference>
<dbReference type="InterPro" id="IPR058922">
    <property type="entry name" value="WHD_DRP"/>
</dbReference>
<dbReference type="AlphaFoldDB" id="A0AAV1DMF5"/>
<gene>
    <name evidence="14" type="ORF">OLC1_LOCUS16144</name>
</gene>
<dbReference type="GO" id="GO:0005737">
    <property type="term" value="C:cytoplasm"/>
    <property type="evidence" value="ECO:0007669"/>
    <property type="project" value="UniProtKB-SubCell"/>
</dbReference>
<dbReference type="PRINTS" id="PR00364">
    <property type="entry name" value="DISEASERSIST"/>
</dbReference>
<dbReference type="InterPro" id="IPR032675">
    <property type="entry name" value="LRR_dom_sf"/>
</dbReference>
<evidence type="ECO:0000256" key="8">
    <source>
        <dbReference type="ARBA" id="ARBA00022741"/>
    </source>
</evidence>
<evidence type="ECO:0000313" key="15">
    <source>
        <dbReference type="Proteomes" id="UP001161247"/>
    </source>
</evidence>
<dbReference type="PANTHER" id="PTHR23155:SF1152">
    <property type="entry name" value="AAA+ ATPASE DOMAIN-CONTAINING PROTEIN"/>
    <property type="match status" value="1"/>
</dbReference>
<evidence type="ECO:0000256" key="1">
    <source>
        <dbReference type="ARBA" id="ARBA00002074"/>
    </source>
</evidence>
<proteinExistence type="inferred from homology"/>
<dbReference type="Gene3D" id="3.80.10.10">
    <property type="entry name" value="Ribonuclease Inhibitor"/>
    <property type="match status" value="1"/>
</dbReference>
<comment type="subcellular location">
    <subcellularLocation>
        <location evidence="2">Cytoplasm</location>
    </subcellularLocation>
</comment>
<dbReference type="SUPFAM" id="SSF52540">
    <property type="entry name" value="P-loop containing nucleoside triphosphate hydrolases"/>
    <property type="match status" value="1"/>
</dbReference>
<evidence type="ECO:0000259" key="12">
    <source>
        <dbReference type="Pfam" id="PF12061"/>
    </source>
</evidence>
<evidence type="ECO:0000256" key="10">
    <source>
        <dbReference type="ARBA" id="ARBA00022840"/>
    </source>
</evidence>
<feature type="domain" description="NB-ARC" evidence="11">
    <location>
        <begin position="378"/>
        <end position="542"/>
    </location>
</feature>
<accession>A0AAV1DMF5</accession>
<protein>
    <submittedName>
        <fullName evidence="14">OLC1v1007453C1</fullName>
    </submittedName>
</protein>
<keyword evidence="9" id="KW-0611">Plant defense</keyword>
<dbReference type="GO" id="GO:0043531">
    <property type="term" value="F:ADP binding"/>
    <property type="evidence" value="ECO:0007669"/>
    <property type="project" value="InterPro"/>
</dbReference>
<dbReference type="InterPro" id="IPR044974">
    <property type="entry name" value="Disease_R_plants"/>
</dbReference>
<evidence type="ECO:0000259" key="13">
    <source>
        <dbReference type="Pfam" id="PF23559"/>
    </source>
</evidence>
<comment type="function">
    <text evidence="1">Confers resistance to late blight (Phytophthora infestans) races carrying the avirulence gene Avr1. Resistance proteins guard the plant against pathogens that contain an appropriate avirulence protein via an indirect interaction with this avirulence protein. That triggers a defense system including the hypersensitive response, which restricts the pathogen growth.</text>
</comment>
<keyword evidence="5" id="KW-0433">Leucine-rich repeat</keyword>
<dbReference type="InterPro" id="IPR027417">
    <property type="entry name" value="P-loop_NTPase"/>
</dbReference>
<evidence type="ECO:0000256" key="3">
    <source>
        <dbReference type="ARBA" id="ARBA00008894"/>
    </source>
</evidence>
<dbReference type="Gene3D" id="1.10.10.10">
    <property type="entry name" value="Winged helix-like DNA-binding domain superfamily/Winged helix DNA-binding domain"/>
    <property type="match status" value="1"/>
</dbReference>